<reference evidence="2 3" key="1">
    <citation type="submission" date="2020-05" db="EMBL/GenBank/DDBJ databases">
        <title>Whole genome sequencing and identification of novel metabolites from Paenibacillus alvei strain JR949.</title>
        <authorList>
            <person name="Rajendhran J."/>
            <person name="Sree Pranav P."/>
            <person name="Mahalakshmi B."/>
            <person name="Karthikeyan R."/>
        </authorList>
    </citation>
    <scope>NUCLEOTIDE SEQUENCE [LARGE SCALE GENOMIC DNA]</scope>
    <source>
        <strain evidence="2 3">JR949</strain>
    </source>
</reference>
<comment type="caution">
    <text evidence="2">The sequence shown here is derived from an EMBL/GenBank/DDBJ whole genome shotgun (WGS) entry which is preliminary data.</text>
</comment>
<evidence type="ECO:0000313" key="3">
    <source>
        <dbReference type="Proteomes" id="UP000552038"/>
    </source>
</evidence>
<sequence length="226" mass="24827">MLLWSALLSASFMFSNVAPAAAADLSSTSSTTFAPLVRQSSNVDVESSQITRLSRDEFYARYAELTGKSINQVRAEFSKSEQHTPKLFAGDPYETFDAEYLSNVDIGAGVKVKVGVLVQVEQFRFGNSYSHRFKKVYDDTGYIAPYSGSFTVVENFAKGSIQASGSLQLSYSGYAEAKVDTTTSKSMELGLSLYEKVQVGWSFSETKSGTDYYRKHFNGSNTVAKP</sequence>
<name>A0AAP6ZTI3_PAEAL</name>
<organism evidence="2 3">
    <name type="scientific">Paenibacillus alvei</name>
    <name type="common">Bacillus alvei</name>
    <dbReference type="NCBI Taxonomy" id="44250"/>
    <lineage>
        <taxon>Bacteria</taxon>
        <taxon>Bacillati</taxon>
        <taxon>Bacillota</taxon>
        <taxon>Bacilli</taxon>
        <taxon>Bacillales</taxon>
        <taxon>Paenibacillaceae</taxon>
        <taxon>Paenibacillus</taxon>
    </lineage>
</organism>
<dbReference type="EMBL" id="JABFOR010000004">
    <property type="protein sequence ID" value="NOJ69919.1"/>
    <property type="molecule type" value="Genomic_DNA"/>
</dbReference>
<feature type="signal peptide" evidence="1">
    <location>
        <begin position="1"/>
        <end position="20"/>
    </location>
</feature>
<evidence type="ECO:0000313" key="2">
    <source>
        <dbReference type="EMBL" id="NOJ69919.1"/>
    </source>
</evidence>
<gene>
    <name evidence="2" type="ORF">HMI46_05065</name>
</gene>
<keyword evidence="1" id="KW-0732">Signal</keyword>
<proteinExistence type="predicted"/>
<evidence type="ECO:0000256" key="1">
    <source>
        <dbReference type="SAM" id="SignalP"/>
    </source>
</evidence>
<dbReference type="AlphaFoldDB" id="A0AAP6ZTI3"/>
<accession>A0AAP6ZTI3</accession>
<protein>
    <submittedName>
        <fullName evidence="2">Uncharacterized protein</fullName>
    </submittedName>
</protein>
<feature type="chain" id="PRO_5042991478" evidence="1">
    <location>
        <begin position="21"/>
        <end position="226"/>
    </location>
</feature>
<dbReference type="Proteomes" id="UP000552038">
    <property type="component" value="Unassembled WGS sequence"/>
</dbReference>